<reference evidence="1" key="2">
    <citation type="journal article" date="2015" name="Data Brief">
        <title>Shoot transcriptome of the giant reed, Arundo donax.</title>
        <authorList>
            <person name="Barrero R.A."/>
            <person name="Guerrero F.D."/>
            <person name="Moolhuijzen P."/>
            <person name="Goolsby J.A."/>
            <person name="Tidwell J."/>
            <person name="Bellgard S.E."/>
            <person name="Bellgard M.I."/>
        </authorList>
    </citation>
    <scope>NUCLEOTIDE SEQUENCE</scope>
    <source>
        <tissue evidence="1">Shoot tissue taken approximately 20 cm above the soil surface</tissue>
    </source>
</reference>
<evidence type="ECO:0000313" key="1">
    <source>
        <dbReference type="EMBL" id="JAE23205.1"/>
    </source>
</evidence>
<dbReference type="EMBL" id="GBRH01174691">
    <property type="protein sequence ID" value="JAE23205.1"/>
    <property type="molecule type" value="Transcribed_RNA"/>
</dbReference>
<sequence>MFSSCWCRMWLLYSCDDLCFKFKASHFFTSGSFRTVFTFLS</sequence>
<organism evidence="1">
    <name type="scientific">Arundo donax</name>
    <name type="common">Giant reed</name>
    <name type="synonym">Donax arundinaceus</name>
    <dbReference type="NCBI Taxonomy" id="35708"/>
    <lineage>
        <taxon>Eukaryota</taxon>
        <taxon>Viridiplantae</taxon>
        <taxon>Streptophyta</taxon>
        <taxon>Embryophyta</taxon>
        <taxon>Tracheophyta</taxon>
        <taxon>Spermatophyta</taxon>
        <taxon>Magnoliopsida</taxon>
        <taxon>Liliopsida</taxon>
        <taxon>Poales</taxon>
        <taxon>Poaceae</taxon>
        <taxon>PACMAD clade</taxon>
        <taxon>Arundinoideae</taxon>
        <taxon>Arundineae</taxon>
        <taxon>Arundo</taxon>
    </lineage>
</organism>
<accession>A0A0A9GDP6</accession>
<protein>
    <submittedName>
        <fullName evidence="1">Uncharacterized protein</fullName>
    </submittedName>
</protein>
<dbReference type="AlphaFoldDB" id="A0A0A9GDP6"/>
<reference evidence="1" key="1">
    <citation type="submission" date="2014-09" db="EMBL/GenBank/DDBJ databases">
        <authorList>
            <person name="Magalhaes I.L.F."/>
            <person name="Oliveira U."/>
            <person name="Santos F.R."/>
            <person name="Vidigal T.H.D.A."/>
            <person name="Brescovit A.D."/>
            <person name="Santos A.J."/>
        </authorList>
    </citation>
    <scope>NUCLEOTIDE SEQUENCE</scope>
    <source>
        <tissue evidence="1">Shoot tissue taken approximately 20 cm above the soil surface</tissue>
    </source>
</reference>
<proteinExistence type="predicted"/>
<name>A0A0A9GDP6_ARUDO</name>